<protein>
    <recommendedName>
        <fullName evidence="4">Large ribosomal subunit protein uL15</fullName>
    </recommendedName>
</protein>
<evidence type="ECO:0000256" key="5">
    <source>
        <dbReference type="RuleBase" id="RU003888"/>
    </source>
</evidence>
<dbReference type="InterPro" id="IPR030878">
    <property type="entry name" value="Ribosomal_uL15"/>
</dbReference>
<organism evidence="8 9">
    <name type="scientific">Candidatus Collierbacteria bacterium GW2011_GWB2_44_22</name>
    <dbReference type="NCBI Taxonomy" id="1618387"/>
    <lineage>
        <taxon>Bacteria</taxon>
        <taxon>Candidatus Collieribacteriota</taxon>
    </lineage>
</organism>
<evidence type="ECO:0000313" key="9">
    <source>
        <dbReference type="Proteomes" id="UP000034006"/>
    </source>
</evidence>
<feature type="region of interest" description="Disordered" evidence="6">
    <location>
        <begin position="1"/>
        <end position="39"/>
    </location>
</feature>
<dbReference type="EMBL" id="LCIH01000002">
    <property type="protein sequence ID" value="KKT52415.1"/>
    <property type="molecule type" value="Genomic_DNA"/>
</dbReference>
<evidence type="ECO:0000256" key="4">
    <source>
        <dbReference type="HAMAP-Rule" id="MF_01341"/>
    </source>
</evidence>
<keyword evidence="3 4" id="KW-0687">Ribonucleoprotein</keyword>
<reference evidence="8 9" key="1">
    <citation type="journal article" date="2015" name="Nature">
        <title>rRNA introns, odd ribosomes, and small enigmatic genomes across a large radiation of phyla.</title>
        <authorList>
            <person name="Brown C.T."/>
            <person name="Hug L.A."/>
            <person name="Thomas B.C."/>
            <person name="Sharon I."/>
            <person name="Castelle C.J."/>
            <person name="Singh A."/>
            <person name="Wilkins M.J."/>
            <person name="Williams K.H."/>
            <person name="Banfield J.F."/>
        </authorList>
    </citation>
    <scope>NUCLEOTIDE SEQUENCE [LARGE SCALE GENOMIC DNA]</scope>
</reference>
<evidence type="ECO:0000259" key="7">
    <source>
        <dbReference type="Pfam" id="PF00828"/>
    </source>
</evidence>
<keyword evidence="4" id="KW-0699">rRNA-binding</keyword>
<feature type="compositionally biased region" description="Gly residues" evidence="6">
    <location>
        <begin position="21"/>
        <end position="36"/>
    </location>
</feature>
<dbReference type="HAMAP" id="MF_01341">
    <property type="entry name" value="Ribosomal_uL15"/>
    <property type="match status" value="1"/>
</dbReference>
<dbReference type="GO" id="GO:0015934">
    <property type="term" value="C:large ribosomal subunit"/>
    <property type="evidence" value="ECO:0007669"/>
    <property type="project" value="InterPro"/>
</dbReference>
<evidence type="ECO:0000256" key="1">
    <source>
        <dbReference type="ARBA" id="ARBA00007320"/>
    </source>
</evidence>
<comment type="subunit">
    <text evidence="4">Part of the 50S ribosomal subunit.</text>
</comment>
<keyword evidence="4" id="KW-0694">RNA-binding</keyword>
<dbReference type="Proteomes" id="UP000034006">
    <property type="component" value="Unassembled WGS sequence"/>
</dbReference>
<evidence type="ECO:0000256" key="2">
    <source>
        <dbReference type="ARBA" id="ARBA00022980"/>
    </source>
</evidence>
<dbReference type="GO" id="GO:0019843">
    <property type="term" value="F:rRNA binding"/>
    <property type="evidence" value="ECO:0007669"/>
    <property type="project" value="UniProtKB-UniRule"/>
</dbReference>
<accession>A0A0G1HZL0</accession>
<name>A0A0G1HZL0_9BACT</name>
<dbReference type="PANTHER" id="PTHR12934:SF11">
    <property type="entry name" value="LARGE RIBOSOMAL SUBUNIT PROTEIN UL15M"/>
    <property type="match status" value="1"/>
</dbReference>
<gene>
    <name evidence="4" type="primary">rplO</name>
    <name evidence="8" type="ORF">UW44_C0002G0081</name>
</gene>
<feature type="domain" description="Large ribosomal subunit protein uL15/eL18" evidence="7">
    <location>
        <begin position="78"/>
        <end position="145"/>
    </location>
</feature>
<comment type="function">
    <text evidence="4">Binds to the 23S rRNA.</text>
</comment>
<evidence type="ECO:0000256" key="6">
    <source>
        <dbReference type="SAM" id="MobiDB-lite"/>
    </source>
</evidence>
<dbReference type="PANTHER" id="PTHR12934">
    <property type="entry name" value="50S RIBOSOMAL PROTEIN L15"/>
    <property type="match status" value="1"/>
</dbReference>
<dbReference type="InterPro" id="IPR021131">
    <property type="entry name" value="Ribosomal_uL15/eL18"/>
</dbReference>
<dbReference type="Pfam" id="PF00828">
    <property type="entry name" value="Ribosomal_L27A"/>
    <property type="match status" value="1"/>
</dbReference>
<dbReference type="InterPro" id="IPR036227">
    <property type="entry name" value="Ribosomal_uL15/eL18_sf"/>
</dbReference>
<comment type="caution">
    <text evidence="8">The sequence shown here is derived from an EMBL/GenBank/DDBJ whole genome shotgun (WGS) entry which is preliminary data.</text>
</comment>
<dbReference type="PROSITE" id="PS00475">
    <property type="entry name" value="RIBOSOMAL_L15"/>
    <property type="match status" value="1"/>
</dbReference>
<evidence type="ECO:0000256" key="3">
    <source>
        <dbReference type="ARBA" id="ARBA00023274"/>
    </source>
</evidence>
<dbReference type="InterPro" id="IPR001196">
    <property type="entry name" value="Ribosomal_uL15_CS"/>
</dbReference>
<dbReference type="Gene3D" id="3.100.10.10">
    <property type="match status" value="1"/>
</dbReference>
<dbReference type="SUPFAM" id="SSF52080">
    <property type="entry name" value="Ribosomal proteins L15p and L18e"/>
    <property type="match status" value="1"/>
</dbReference>
<dbReference type="AlphaFoldDB" id="A0A0G1HZL0"/>
<dbReference type="GO" id="GO:0003735">
    <property type="term" value="F:structural constituent of ribosome"/>
    <property type="evidence" value="ECO:0007669"/>
    <property type="project" value="InterPro"/>
</dbReference>
<dbReference type="GO" id="GO:0006412">
    <property type="term" value="P:translation"/>
    <property type="evidence" value="ECO:0007669"/>
    <property type="project" value="UniProtKB-UniRule"/>
</dbReference>
<evidence type="ECO:0000313" key="8">
    <source>
        <dbReference type="EMBL" id="KKT52415.1"/>
    </source>
</evidence>
<dbReference type="NCBIfam" id="TIGR01071">
    <property type="entry name" value="rplO_bact"/>
    <property type="match status" value="1"/>
</dbReference>
<dbReference type="STRING" id="1618387.UW44_C0002G0081"/>
<comment type="similarity">
    <text evidence="1 4 5">Belongs to the universal ribosomal protein uL15 family.</text>
</comment>
<sequence>MKTLLSNLPKLSKTPKKRLGRGFGSGVGGHTVGRGQKGQKTRGVMPLWFEGGQLPLIRRTPFIKGKHRFQVIKLQPITVNFDRLDKFEANSVIDPLFLATALKVNEKEAKRGFKIIATGKLTKALQIAVPASAGAIKAIEAAGGKYLFSK</sequence>
<dbReference type="InterPro" id="IPR005749">
    <property type="entry name" value="Ribosomal_uL15_bac-type"/>
</dbReference>
<keyword evidence="2 4" id="KW-0689">Ribosomal protein</keyword>
<proteinExistence type="inferred from homology"/>